<dbReference type="GO" id="GO:0016757">
    <property type="term" value="F:glycosyltransferase activity"/>
    <property type="evidence" value="ECO:0007669"/>
    <property type="project" value="InterPro"/>
</dbReference>
<sequence>MRIGLVLSKTPGYSETFFTSKIKGLQAHGLEPILFVQYKETDFNLCSVQVSPKVYRNSFVQLLAMVVVFVKLISAMRTVYRFIQLEREQGTNTSSIIKRTYLNAHILSKRLDWLHFGFATMALEKENLAKAIGAKMAVSFRGFDIAIYPLKHPSCYTKLWKHVDKVHTISNDLLEKAYKLGLSKNVPVQKITPAIDANFFSSEENNAPKVNGPIKLLTVGRLHWKKGYVQMLEALAILKKNGIPFVYTIVGSGTKKEEEEIIFAAHQLNIKDEIVFAGKKNREEVKMYYKNAEIYLQYSISEGFCNAVLEAQSMKKLCIVSNAEGLAENVLHKKTGWVVPKFKPELLATQIEQIIKLSETEKTQLTDYAADRVMKEFTVEKQQKEFVKFYDL</sequence>
<proteinExistence type="predicted"/>
<gene>
    <name evidence="3" type="ORF">DZ858_08395</name>
</gene>
<dbReference type="PANTHER" id="PTHR46401">
    <property type="entry name" value="GLYCOSYLTRANSFERASE WBBK-RELATED"/>
    <property type="match status" value="1"/>
</dbReference>
<evidence type="ECO:0000256" key="1">
    <source>
        <dbReference type="ARBA" id="ARBA00022679"/>
    </source>
</evidence>
<dbReference type="AlphaFoldDB" id="A0A3E1QD34"/>
<evidence type="ECO:0000313" key="3">
    <source>
        <dbReference type="EMBL" id="RFN60053.1"/>
    </source>
</evidence>
<evidence type="ECO:0000313" key="4">
    <source>
        <dbReference type="Proteomes" id="UP000261082"/>
    </source>
</evidence>
<dbReference type="RefSeq" id="WP_117159112.1">
    <property type="nucleotide sequence ID" value="NZ_QVID01000001.1"/>
</dbReference>
<dbReference type="SUPFAM" id="SSF53756">
    <property type="entry name" value="UDP-Glycosyltransferase/glycogen phosphorylase"/>
    <property type="match status" value="1"/>
</dbReference>
<dbReference type="Pfam" id="PF00534">
    <property type="entry name" value="Glycos_transf_1"/>
    <property type="match status" value="1"/>
</dbReference>
<dbReference type="PANTHER" id="PTHR46401:SF2">
    <property type="entry name" value="GLYCOSYLTRANSFERASE WBBK-RELATED"/>
    <property type="match status" value="1"/>
</dbReference>
<name>A0A3E1QD34_9FLAO</name>
<dbReference type="Gene3D" id="3.40.50.2000">
    <property type="entry name" value="Glycogen Phosphorylase B"/>
    <property type="match status" value="2"/>
</dbReference>
<dbReference type="Proteomes" id="UP000261082">
    <property type="component" value="Unassembled WGS sequence"/>
</dbReference>
<accession>A0A3E1QD34</accession>
<dbReference type="EMBL" id="QVID01000001">
    <property type="protein sequence ID" value="RFN60053.1"/>
    <property type="molecule type" value="Genomic_DNA"/>
</dbReference>
<feature type="domain" description="Glycosyl transferase family 1" evidence="2">
    <location>
        <begin position="207"/>
        <end position="362"/>
    </location>
</feature>
<reference evidence="3 4" key="1">
    <citation type="journal article" date="2007" name="Int. J. Syst. Evol. Microbiol.">
        <title>Marixanthomonas ophiurae gen. nov., sp. nov., a marine bacterium of the family Flavobacteriaceae isolated from a deep-sea brittle star.</title>
        <authorList>
            <person name="Romanenko L.A."/>
            <person name="Uchino M."/>
            <person name="Frolova G.M."/>
            <person name="Mikhailov V.V."/>
        </authorList>
    </citation>
    <scope>NUCLEOTIDE SEQUENCE [LARGE SCALE GENOMIC DNA]</scope>
    <source>
        <strain evidence="3 4">KMM 3046</strain>
    </source>
</reference>
<dbReference type="CDD" id="cd03801">
    <property type="entry name" value="GT4_PimA-like"/>
    <property type="match status" value="1"/>
</dbReference>
<keyword evidence="1 3" id="KW-0808">Transferase</keyword>
<comment type="caution">
    <text evidence="3">The sequence shown here is derived from an EMBL/GenBank/DDBJ whole genome shotgun (WGS) entry which is preliminary data.</text>
</comment>
<protein>
    <submittedName>
        <fullName evidence="3">Glycosyltransferase</fullName>
    </submittedName>
</protein>
<organism evidence="3 4">
    <name type="scientific">Marixanthomonas ophiurae</name>
    <dbReference type="NCBI Taxonomy" id="387659"/>
    <lineage>
        <taxon>Bacteria</taxon>
        <taxon>Pseudomonadati</taxon>
        <taxon>Bacteroidota</taxon>
        <taxon>Flavobacteriia</taxon>
        <taxon>Flavobacteriales</taxon>
        <taxon>Flavobacteriaceae</taxon>
        <taxon>Marixanthomonas</taxon>
    </lineage>
</organism>
<keyword evidence="4" id="KW-1185">Reference proteome</keyword>
<dbReference type="OrthoDB" id="832722at2"/>
<evidence type="ECO:0000259" key="2">
    <source>
        <dbReference type="Pfam" id="PF00534"/>
    </source>
</evidence>
<dbReference type="InterPro" id="IPR001296">
    <property type="entry name" value="Glyco_trans_1"/>
</dbReference>